<sequence length="72" mass="7875">MREYPRHALVAKVAEQSQTGRNRHKGIPSSPGLALPLLPPPREVDTRDQIWTYKTIRGNDKGSQNRGGGVGG</sequence>
<accession>A0A7V9AC23</accession>
<protein>
    <submittedName>
        <fullName evidence="2">Uncharacterized protein</fullName>
    </submittedName>
</protein>
<name>A0A7V9AC23_9BACT</name>
<reference evidence="2 3" key="1">
    <citation type="submission" date="2020-07" db="EMBL/GenBank/DDBJ databases">
        <title>Thermogemmata thermophila gen. nov., sp. nov., a novel moderate thermophilic planctomycete from a Kamchatka hot spring.</title>
        <authorList>
            <person name="Elcheninov A.G."/>
            <person name="Podosokorskaya O.A."/>
            <person name="Kovaleva O.L."/>
            <person name="Novikov A."/>
            <person name="Bonch-Osmolovskaya E.A."/>
            <person name="Toshchakov S.V."/>
            <person name="Kublanov I.V."/>
        </authorList>
    </citation>
    <scope>NUCLEOTIDE SEQUENCE [LARGE SCALE GENOMIC DNA]</scope>
    <source>
        <strain evidence="2 3">2918</strain>
    </source>
</reference>
<feature type="region of interest" description="Disordered" evidence="1">
    <location>
        <begin position="15"/>
        <end position="44"/>
    </location>
</feature>
<dbReference type="EMBL" id="JACEFB010000008">
    <property type="protein sequence ID" value="MBA2226821.1"/>
    <property type="molecule type" value="Genomic_DNA"/>
</dbReference>
<gene>
    <name evidence="2" type="ORF">H0921_11680</name>
</gene>
<keyword evidence="3" id="KW-1185">Reference proteome</keyword>
<evidence type="ECO:0000256" key="1">
    <source>
        <dbReference type="SAM" id="MobiDB-lite"/>
    </source>
</evidence>
<organism evidence="2 3">
    <name type="scientific">Thermogemmata fonticola</name>
    <dbReference type="NCBI Taxonomy" id="2755323"/>
    <lineage>
        <taxon>Bacteria</taxon>
        <taxon>Pseudomonadati</taxon>
        <taxon>Planctomycetota</taxon>
        <taxon>Planctomycetia</taxon>
        <taxon>Gemmatales</taxon>
        <taxon>Gemmataceae</taxon>
        <taxon>Thermogemmata</taxon>
    </lineage>
</organism>
<dbReference type="RefSeq" id="WP_194538263.1">
    <property type="nucleotide sequence ID" value="NZ_JACEFB010000008.1"/>
</dbReference>
<comment type="caution">
    <text evidence="2">The sequence shown here is derived from an EMBL/GenBank/DDBJ whole genome shotgun (WGS) entry which is preliminary data.</text>
</comment>
<evidence type="ECO:0000313" key="3">
    <source>
        <dbReference type="Proteomes" id="UP000542342"/>
    </source>
</evidence>
<evidence type="ECO:0000313" key="2">
    <source>
        <dbReference type="EMBL" id="MBA2226821.1"/>
    </source>
</evidence>
<dbReference type="Proteomes" id="UP000542342">
    <property type="component" value="Unassembled WGS sequence"/>
</dbReference>
<proteinExistence type="predicted"/>
<dbReference type="AlphaFoldDB" id="A0A7V9AC23"/>